<evidence type="ECO:0000313" key="2">
    <source>
        <dbReference type="Proteomes" id="UP000829517"/>
    </source>
</evidence>
<dbReference type="EMBL" id="JAETXX010000001">
    <property type="protein sequence ID" value="MCF8713989.1"/>
    <property type="molecule type" value="Genomic_DNA"/>
</dbReference>
<organism evidence="1 2">
    <name type="scientific">Joostella atrarenae</name>
    <dbReference type="NCBI Taxonomy" id="679257"/>
    <lineage>
        <taxon>Bacteria</taxon>
        <taxon>Pseudomonadati</taxon>
        <taxon>Bacteroidota</taxon>
        <taxon>Flavobacteriia</taxon>
        <taxon>Flavobacteriales</taxon>
        <taxon>Flavobacteriaceae</taxon>
        <taxon>Joostella</taxon>
    </lineage>
</organism>
<gene>
    <name evidence="1" type="ORF">JM658_04035</name>
</gene>
<sequence length="97" mass="11682">MVLKYKLSIQKFCETYQVEKHFVIRFVEANLIELTRDGNEEYISEDQVPKLEKMVRLHRDLDINEEGLEAIAHLLNRIEGMNKELVYLRNRLNLYEE</sequence>
<name>A0ABS9J0N3_9FLAO</name>
<accession>A0ABS9J0N3</accession>
<evidence type="ECO:0000313" key="1">
    <source>
        <dbReference type="EMBL" id="MCF8713989.1"/>
    </source>
</evidence>
<keyword evidence="2" id="KW-1185">Reference proteome</keyword>
<dbReference type="Gene3D" id="1.10.1660.10">
    <property type="match status" value="1"/>
</dbReference>
<reference evidence="1 2" key="1">
    <citation type="submission" date="2021-01" db="EMBL/GenBank/DDBJ databases">
        <title>Genome sequencing of Joostella atrarenae M1-2 (= KCTC 23194).</title>
        <authorList>
            <person name="Zakaria M.R."/>
            <person name="Lam M.Q."/>
            <person name="Chong C.S."/>
        </authorList>
    </citation>
    <scope>NUCLEOTIDE SEQUENCE [LARGE SCALE GENOMIC DNA]</scope>
    <source>
        <strain evidence="1 2">M1-2</strain>
    </source>
</reference>
<protein>
    <submittedName>
        <fullName evidence="1">Chaperone modulator CbpM</fullName>
    </submittedName>
</protein>
<dbReference type="Pfam" id="PF13591">
    <property type="entry name" value="MerR_2"/>
    <property type="match status" value="1"/>
</dbReference>
<proteinExistence type="predicted"/>
<dbReference type="Proteomes" id="UP000829517">
    <property type="component" value="Unassembled WGS sequence"/>
</dbReference>
<comment type="caution">
    <text evidence="1">The sequence shown here is derived from an EMBL/GenBank/DDBJ whole genome shotgun (WGS) entry which is preliminary data.</text>
</comment>
<dbReference type="RefSeq" id="WP_236957946.1">
    <property type="nucleotide sequence ID" value="NZ_JAETXX010000001.1"/>
</dbReference>